<comment type="caution">
    <text evidence="1">The sequence shown here is derived from an EMBL/GenBank/DDBJ whole genome shotgun (WGS) entry which is preliminary data.</text>
</comment>
<protein>
    <submittedName>
        <fullName evidence="1">Uncharacterized protein</fullName>
    </submittedName>
</protein>
<proteinExistence type="predicted"/>
<sequence length="98" mass="11379">MDNAPRYICRLNESTVAVTVGTQIKLMSITDKLTLLRRISVNMGCYGIASYQHNIIVDVIGDSLLTYDGFDKLINRIMSYNRLQWHNTRWTKHIFITQ</sequence>
<dbReference type="AlphaFoldDB" id="A0ABD3UYE7"/>
<reference evidence="1 2" key="1">
    <citation type="submission" date="2024-11" db="EMBL/GenBank/DDBJ databases">
        <title>Chromosome-level genome assembly of the freshwater bivalve Anodonta woodiana.</title>
        <authorList>
            <person name="Chen X."/>
        </authorList>
    </citation>
    <scope>NUCLEOTIDE SEQUENCE [LARGE SCALE GENOMIC DNA]</scope>
    <source>
        <strain evidence="1">MN2024</strain>
        <tissue evidence="1">Gills</tissue>
    </source>
</reference>
<gene>
    <name evidence="1" type="ORF">ACJMK2_016864</name>
</gene>
<keyword evidence="2" id="KW-1185">Reference proteome</keyword>
<dbReference type="Proteomes" id="UP001634394">
    <property type="component" value="Unassembled WGS sequence"/>
</dbReference>
<dbReference type="EMBL" id="JBJQND010000015">
    <property type="protein sequence ID" value="KAL3853315.1"/>
    <property type="molecule type" value="Genomic_DNA"/>
</dbReference>
<name>A0ABD3UYE7_SINWO</name>
<accession>A0ABD3UYE7</accession>
<organism evidence="1 2">
    <name type="scientific">Sinanodonta woodiana</name>
    <name type="common">Chinese pond mussel</name>
    <name type="synonym">Anodonta woodiana</name>
    <dbReference type="NCBI Taxonomy" id="1069815"/>
    <lineage>
        <taxon>Eukaryota</taxon>
        <taxon>Metazoa</taxon>
        <taxon>Spiralia</taxon>
        <taxon>Lophotrochozoa</taxon>
        <taxon>Mollusca</taxon>
        <taxon>Bivalvia</taxon>
        <taxon>Autobranchia</taxon>
        <taxon>Heteroconchia</taxon>
        <taxon>Palaeoheterodonta</taxon>
        <taxon>Unionida</taxon>
        <taxon>Unionoidea</taxon>
        <taxon>Unionidae</taxon>
        <taxon>Unioninae</taxon>
        <taxon>Sinanodonta</taxon>
    </lineage>
</organism>
<evidence type="ECO:0000313" key="2">
    <source>
        <dbReference type="Proteomes" id="UP001634394"/>
    </source>
</evidence>
<evidence type="ECO:0000313" key="1">
    <source>
        <dbReference type="EMBL" id="KAL3853315.1"/>
    </source>
</evidence>